<dbReference type="EMBL" id="LMVP01000044">
    <property type="protein sequence ID" value="PAV13929.1"/>
    <property type="molecule type" value="Genomic_DNA"/>
</dbReference>
<evidence type="ECO:0000313" key="1">
    <source>
        <dbReference type="EMBL" id="PAV13929.1"/>
    </source>
</evidence>
<organism evidence="1 2">
    <name type="scientific">Methanosarcina spelaei</name>
    <dbReference type="NCBI Taxonomy" id="1036679"/>
    <lineage>
        <taxon>Archaea</taxon>
        <taxon>Methanobacteriati</taxon>
        <taxon>Methanobacteriota</taxon>
        <taxon>Stenosarchaea group</taxon>
        <taxon>Methanomicrobia</taxon>
        <taxon>Methanosarcinales</taxon>
        <taxon>Methanosarcinaceae</taxon>
        <taxon>Methanosarcina</taxon>
    </lineage>
</organism>
<dbReference type="RefSeq" id="WP_095643293.1">
    <property type="nucleotide sequence ID" value="NZ_LMVP01000044.1"/>
</dbReference>
<evidence type="ECO:0000313" key="2">
    <source>
        <dbReference type="Proteomes" id="UP000218164"/>
    </source>
</evidence>
<accession>A0A2A2HWT3</accession>
<dbReference type="AlphaFoldDB" id="A0A2A2HWT3"/>
<evidence type="ECO:0008006" key="3">
    <source>
        <dbReference type="Google" id="ProtNLM"/>
    </source>
</evidence>
<proteinExistence type="predicted"/>
<sequence>MKTKIRKLTNTSKLMLKIILMGVLLISLSSVVYAEANDSPVTNEQTSAVLSLDEAKEIAAFSVIEFSDKISDFSEWKDASVESDITYYDLDRNKTAYAFNVVKNNEYAGFIIISATKDKYPILEFSKGKLPHKISYMTKKSQSAAANYANKYQLKIGKSVPIYGGPTFYYTEYELKDNKNAIKEKIIVDDITSNVTSLEAETAPISNQVETVESNETYIRQQAHSNI</sequence>
<keyword evidence="2" id="KW-1185">Reference proteome</keyword>
<dbReference type="Proteomes" id="UP000218164">
    <property type="component" value="Unassembled WGS sequence"/>
</dbReference>
<comment type="caution">
    <text evidence="1">The sequence shown here is derived from an EMBL/GenBank/DDBJ whole genome shotgun (WGS) entry which is preliminary data.</text>
</comment>
<dbReference type="OrthoDB" id="131732at2157"/>
<name>A0A2A2HWT3_9EURY</name>
<gene>
    <name evidence="1" type="ORF">ASJ81_15890</name>
</gene>
<reference evidence="1 2" key="1">
    <citation type="journal article" date="2017" name="BMC Genomics">
        <title>Genomic analysis of methanogenic archaea reveals a shift towards energy conservation.</title>
        <authorList>
            <person name="Gilmore S.P."/>
            <person name="Henske J.K."/>
            <person name="Sexton J.A."/>
            <person name="Solomon K.V."/>
            <person name="Seppala S."/>
            <person name="Yoo J.I."/>
            <person name="Huyett L.M."/>
            <person name="Pressman A."/>
            <person name="Cogan J.Z."/>
            <person name="Kivenson V."/>
            <person name="Peng X."/>
            <person name="Tan Y."/>
            <person name="Valentine D.L."/>
            <person name="O'Malley M.A."/>
        </authorList>
    </citation>
    <scope>NUCLEOTIDE SEQUENCE [LARGE SCALE GENOMIC DNA]</scope>
    <source>
        <strain evidence="1 2">MC-15</strain>
    </source>
</reference>
<protein>
    <recommendedName>
        <fullName evidence="3">GTPases-Sulfate adenylate transferase subunit 1</fullName>
    </recommendedName>
</protein>